<feature type="transmembrane region" description="Helical" evidence="7">
    <location>
        <begin position="473"/>
        <end position="490"/>
    </location>
</feature>
<dbReference type="PANTHER" id="PTHR11819:SF77">
    <property type="entry name" value="SODIUM_GLUCOSE COTRANSPORT PROTEIN"/>
    <property type="match status" value="1"/>
</dbReference>
<protein>
    <submittedName>
        <fullName evidence="8">Na+:solute symporter</fullName>
    </submittedName>
</protein>
<reference evidence="8 9" key="1">
    <citation type="submission" date="2019-08" db="EMBL/GenBank/DDBJ databases">
        <title>Genome of Phaeodactylibacter luteus.</title>
        <authorList>
            <person name="Bowman J.P."/>
        </authorList>
    </citation>
    <scope>NUCLEOTIDE SEQUENCE [LARGE SCALE GENOMIC DNA]</scope>
    <source>
        <strain evidence="8 9">KCTC 42180</strain>
    </source>
</reference>
<gene>
    <name evidence="8" type="ORF">FRY97_04865</name>
</gene>
<feature type="transmembrane region" description="Helical" evidence="7">
    <location>
        <begin position="540"/>
        <end position="561"/>
    </location>
</feature>
<comment type="subcellular location">
    <subcellularLocation>
        <location evidence="1">Membrane</location>
        <topology evidence="1">Multi-pass membrane protein</topology>
    </subcellularLocation>
</comment>
<feature type="transmembrane region" description="Helical" evidence="7">
    <location>
        <begin position="391"/>
        <end position="410"/>
    </location>
</feature>
<evidence type="ECO:0000256" key="2">
    <source>
        <dbReference type="ARBA" id="ARBA00006434"/>
    </source>
</evidence>
<feature type="transmembrane region" description="Helical" evidence="7">
    <location>
        <begin position="6"/>
        <end position="26"/>
    </location>
</feature>
<dbReference type="RefSeq" id="WP_147166312.1">
    <property type="nucleotide sequence ID" value="NZ_VOOR01000007.1"/>
</dbReference>
<dbReference type="Gene3D" id="1.20.1730.10">
    <property type="entry name" value="Sodium/glucose cotransporter"/>
    <property type="match status" value="1"/>
</dbReference>
<sequence length="592" mass="64574">MNLAGLDWGIILAFFVISLAIGLLVSRQSGKDYKEFFLSGRGMPWWLLGVSMVATTFSADTPNLVTDIVRNNGVAGNWVWWAFLLTGMLTVFVYAKLWRRSGILTDLEFYELRYHGKAAAILRGFRAIYLGVFFNIMIMATVTLAAIKIGGVMLGLSPLQTVLIASIVTVVYTSMGGLRGVILTDFFQFALAMTGIIWAAIVIVNLPEVGGLSKLLAHEEVQGKLNLLPDFSDSSQLVPLFILPLAVQWWSVWYPGAEPGGGGYIVQRMLSAKDEKNAVGATLLFNVAHYALRPWPWILIALASIVVFPDLESLRTAFPNVSENVVKDDLAFPAMLTYLPSGLLGLVIASLIAAFMSTLSTHLNWGSSYIVHDFYRRFINEDADDKTLVRLGRWSTVALMVLTALFALVLENALQAFNILLQVGAGTGLIFILRWFWWRINAYSEIAAMVISFVMAIYLEILHPGDLASHTKLLLGIGVTTAGWVLATFLTQPTDQKTLLAFYKLIKPAPGGWKPVIEKGLADGQLEAVAVAPGRLPLEIGGMVIGCAMVYSALFATGFWIYGNISAALVATAVAVGGAVALIWIWGKLNRG</sequence>
<organism evidence="8 9">
    <name type="scientific">Phaeodactylibacter luteus</name>
    <dbReference type="NCBI Taxonomy" id="1564516"/>
    <lineage>
        <taxon>Bacteria</taxon>
        <taxon>Pseudomonadati</taxon>
        <taxon>Bacteroidota</taxon>
        <taxon>Saprospiria</taxon>
        <taxon>Saprospirales</taxon>
        <taxon>Haliscomenobacteraceae</taxon>
        <taxon>Phaeodactylibacter</taxon>
    </lineage>
</organism>
<feature type="transmembrane region" description="Helical" evidence="7">
    <location>
        <begin position="78"/>
        <end position="95"/>
    </location>
</feature>
<dbReference type="InterPro" id="IPR038377">
    <property type="entry name" value="Na/Glc_symporter_sf"/>
</dbReference>
<dbReference type="Proteomes" id="UP000321580">
    <property type="component" value="Unassembled WGS sequence"/>
</dbReference>
<dbReference type="PANTHER" id="PTHR11819">
    <property type="entry name" value="SOLUTE CARRIER FAMILY 5"/>
    <property type="match status" value="1"/>
</dbReference>
<feature type="transmembrane region" description="Helical" evidence="7">
    <location>
        <begin position="417"/>
        <end position="437"/>
    </location>
</feature>
<dbReference type="InterPro" id="IPR001734">
    <property type="entry name" value="Na/solute_symporter"/>
</dbReference>
<evidence type="ECO:0000256" key="1">
    <source>
        <dbReference type="ARBA" id="ARBA00004141"/>
    </source>
</evidence>
<feature type="transmembrane region" description="Helical" evidence="7">
    <location>
        <begin position="127"/>
        <end position="147"/>
    </location>
</feature>
<dbReference type="Pfam" id="PF00474">
    <property type="entry name" value="SSF"/>
    <property type="match status" value="1"/>
</dbReference>
<dbReference type="EMBL" id="VOOR01000007">
    <property type="protein sequence ID" value="TXB66523.1"/>
    <property type="molecule type" value="Genomic_DNA"/>
</dbReference>
<feature type="transmembrane region" description="Helical" evidence="7">
    <location>
        <begin position="332"/>
        <end position="356"/>
    </location>
</feature>
<dbReference type="PROSITE" id="PS50283">
    <property type="entry name" value="NA_SOLUT_SYMP_3"/>
    <property type="match status" value="1"/>
</dbReference>
<dbReference type="GO" id="GO:0005886">
    <property type="term" value="C:plasma membrane"/>
    <property type="evidence" value="ECO:0007669"/>
    <property type="project" value="TreeGrafter"/>
</dbReference>
<evidence type="ECO:0000256" key="3">
    <source>
        <dbReference type="ARBA" id="ARBA00022692"/>
    </source>
</evidence>
<feature type="transmembrane region" description="Helical" evidence="7">
    <location>
        <begin position="294"/>
        <end position="311"/>
    </location>
</feature>
<comment type="caution">
    <text evidence="8">The sequence shown here is derived from an EMBL/GenBank/DDBJ whole genome shotgun (WGS) entry which is preliminary data.</text>
</comment>
<accession>A0A5C6RWC2</accession>
<evidence type="ECO:0000313" key="9">
    <source>
        <dbReference type="Proteomes" id="UP000321580"/>
    </source>
</evidence>
<dbReference type="AlphaFoldDB" id="A0A5C6RWC2"/>
<dbReference type="GO" id="GO:0005412">
    <property type="term" value="F:D-glucose:sodium symporter activity"/>
    <property type="evidence" value="ECO:0007669"/>
    <property type="project" value="TreeGrafter"/>
</dbReference>
<keyword evidence="9" id="KW-1185">Reference proteome</keyword>
<feature type="transmembrane region" description="Helical" evidence="7">
    <location>
        <begin position="443"/>
        <end position="461"/>
    </location>
</feature>
<evidence type="ECO:0000256" key="5">
    <source>
        <dbReference type="ARBA" id="ARBA00023136"/>
    </source>
</evidence>
<name>A0A5C6RWC2_9BACT</name>
<feature type="transmembrane region" description="Helical" evidence="7">
    <location>
        <begin position="38"/>
        <end position="58"/>
    </location>
</feature>
<evidence type="ECO:0000256" key="7">
    <source>
        <dbReference type="SAM" id="Phobius"/>
    </source>
</evidence>
<feature type="transmembrane region" description="Helical" evidence="7">
    <location>
        <begin position="153"/>
        <end position="174"/>
    </location>
</feature>
<proteinExistence type="inferred from homology"/>
<dbReference type="OrthoDB" id="9761931at2"/>
<comment type="similarity">
    <text evidence="2 6">Belongs to the sodium:solute symporter (SSF) (TC 2.A.21) family.</text>
</comment>
<evidence type="ECO:0000313" key="8">
    <source>
        <dbReference type="EMBL" id="TXB66523.1"/>
    </source>
</evidence>
<feature type="transmembrane region" description="Helical" evidence="7">
    <location>
        <begin position="568"/>
        <end position="587"/>
    </location>
</feature>
<keyword evidence="4 7" id="KW-1133">Transmembrane helix</keyword>
<evidence type="ECO:0000256" key="6">
    <source>
        <dbReference type="RuleBase" id="RU362091"/>
    </source>
</evidence>
<feature type="transmembrane region" description="Helical" evidence="7">
    <location>
        <begin position="186"/>
        <end position="206"/>
    </location>
</feature>
<evidence type="ECO:0000256" key="4">
    <source>
        <dbReference type="ARBA" id="ARBA00022989"/>
    </source>
</evidence>
<dbReference type="CDD" id="cd11477">
    <property type="entry name" value="SLC5sbd_u1"/>
    <property type="match status" value="1"/>
</dbReference>
<keyword evidence="5 7" id="KW-0472">Membrane</keyword>
<keyword evidence="3 7" id="KW-0812">Transmembrane</keyword>